<dbReference type="GO" id="GO:0016887">
    <property type="term" value="F:ATP hydrolysis activity"/>
    <property type="evidence" value="ECO:0007669"/>
    <property type="project" value="InterPro"/>
</dbReference>
<dbReference type="SUPFAM" id="SSF52540">
    <property type="entry name" value="P-loop containing nucleoside triphosphate hydrolases"/>
    <property type="match status" value="1"/>
</dbReference>
<sequence length="238" mass="25737">MVTGMIEVIGLTRRFRRHAAVDDLSFTVTPGKITGFLGPNGAGKTMTMRIILGLDRPTSGRATVNGVPYRTLDRPLTHVGALLDASAMQGGRRGEQHLWWLARSNGISRTRIGGLLELVGLAGAGRTRMGGFSLGMKQRLGLAAALLGDPEVLLLDEPLNGLDPEGIRWMRGLLKSLAAEGRTVLVSSHLMHEMAVTADHLIVIGRGRLLADTEITRFVRPGMSLEDTFMQVIERNAP</sequence>
<proteinExistence type="inferred from homology"/>
<evidence type="ECO:0000313" key="7">
    <source>
        <dbReference type="Proteomes" id="UP000238312"/>
    </source>
</evidence>
<comment type="similarity">
    <text evidence="1">Belongs to the ABC transporter superfamily.</text>
</comment>
<evidence type="ECO:0000256" key="3">
    <source>
        <dbReference type="ARBA" id="ARBA00022741"/>
    </source>
</evidence>
<organism evidence="6 7">
    <name type="scientific">Nonomuraea fuscirosea</name>
    <dbReference type="NCBI Taxonomy" id="1291556"/>
    <lineage>
        <taxon>Bacteria</taxon>
        <taxon>Bacillati</taxon>
        <taxon>Actinomycetota</taxon>
        <taxon>Actinomycetes</taxon>
        <taxon>Streptosporangiales</taxon>
        <taxon>Streptosporangiaceae</taxon>
        <taxon>Nonomuraea</taxon>
    </lineage>
</organism>
<dbReference type="PROSITE" id="PS50893">
    <property type="entry name" value="ABC_TRANSPORTER_2"/>
    <property type="match status" value="1"/>
</dbReference>
<dbReference type="EMBL" id="PVNG01000041">
    <property type="protein sequence ID" value="PRX48073.1"/>
    <property type="molecule type" value="Genomic_DNA"/>
</dbReference>
<dbReference type="InterPro" id="IPR003439">
    <property type="entry name" value="ABC_transporter-like_ATP-bd"/>
</dbReference>
<reference evidence="6 7" key="1">
    <citation type="submission" date="2018-03" db="EMBL/GenBank/DDBJ databases">
        <title>Genomic Encyclopedia of Type Strains, Phase III (KMG-III): the genomes of soil and plant-associated and newly described type strains.</title>
        <authorList>
            <person name="Whitman W."/>
        </authorList>
    </citation>
    <scope>NUCLEOTIDE SEQUENCE [LARGE SCALE GENOMIC DNA]</scope>
    <source>
        <strain evidence="6 7">CGMCC 4.7104</strain>
    </source>
</reference>
<protein>
    <submittedName>
        <fullName evidence="6">ABC-2 type transport system ATP-binding protein</fullName>
    </submittedName>
</protein>
<keyword evidence="7" id="KW-1185">Reference proteome</keyword>
<dbReference type="InterPro" id="IPR027417">
    <property type="entry name" value="P-loop_NTPase"/>
</dbReference>
<gene>
    <name evidence="6" type="ORF">B0I32_14129</name>
</gene>
<evidence type="ECO:0000256" key="1">
    <source>
        <dbReference type="ARBA" id="ARBA00005417"/>
    </source>
</evidence>
<dbReference type="SMART" id="SM00382">
    <property type="entry name" value="AAA"/>
    <property type="match status" value="1"/>
</dbReference>
<name>A0A2T0LVV5_9ACTN</name>
<accession>A0A2T0LVV5</accession>
<evidence type="ECO:0000313" key="6">
    <source>
        <dbReference type="EMBL" id="PRX48073.1"/>
    </source>
</evidence>
<keyword evidence="3" id="KW-0547">Nucleotide-binding</keyword>
<dbReference type="InterPro" id="IPR017871">
    <property type="entry name" value="ABC_transporter-like_CS"/>
</dbReference>
<comment type="caution">
    <text evidence="6">The sequence shown here is derived from an EMBL/GenBank/DDBJ whole genome shotgun (WGS) entry which is preliminary data.</text>
</comment>
<dbReference type="Proteomes" id="UP000238312">
    <property type="component" value="Unassembled WGS sequence"/>
</dbReference>
<dbReference type="GO" id="GO:0005524">
    <property type="term" value="F:ATP binding"/>
    <property type="evidence" value="ECO:0007669"/>
    <property type="project" value="UniProtKB-KW"/>
</dbReference>
<dbReference type="Gene3D" id="3.40.50.300">
    <property type="entry name" value="P-loop containing nucleotide triphosphate hydrolases"/>
    <property type="match status" value="1"/>
</dbReference>
<evidence type="ECO:0000259" key="5">
    <source>
        <dbReference type="PROSITE" id="PS50893"/>
    </source>
</evidence>
<dbReference type="PROSITE" id="PS00211">
    <property type="entry name" value="ABC_TRANSPORTER_1"/>
    <property type="match status" value="1"/>
</dbReference>
<keyword evidence="2" id="KW-0813">Transport</keyword>
<feature type="domain" description="ABC transporter" evidence="5">
    <location>
        <begin position="6"/>
        <end position="231"/>
    </location>
</feature>
<evidence type="ECO:0000256" key="4">
    <source>
        <dbReference type="ARBA" id="ARBA00022840"/>
    </source>
</evidence>
<keyword evidence="4 6" id="KW-0067">ATP-binding</keyword>
<dbReference type="PANTHER" id="PTHR43335">
    <property type="entry name" value="ABC TRANSPORTER, ATP-BINDING PROTEIN"/>
    <property type="match status" value="1"/>
</dbReference>
<evidence type="ECO:0000256" key="2">
    <source>
        <dbReference type="ARBA" id="ARBA00022448"/>
    </source>
</evidence>
<dbReference type="InterPro" id="IPR003593">
    <property type="entry name" value="AAA+_ATPase"/>
</dbReference>
<dbReference type="Pfam" id="PF00005">
    <property type="entry name" value="ABC_tran"/>
    <property type="match status" value="1"/>
</dbReference>
<dbReference type="AlphaFoldDB" id="A0A2T0LVV5"/>
<dbReference type="PANTHER" id="PTHR43335:SF4">
    <property type="entry name" value="ABC TRANSPORTER, ATP-BINDING PROTEIN"/>
    <property type="match status" value="1"/>
</dbReference>